<feature type="domain" description="4Fe-4S ferredoxin-type" evidence="11">
    <location>
        <begin position="160"/>
        <end position="189"/>
    </location>
</feature>
<dbReference type="EC" id="7.-.-.-" evidence="10"/>
<dbReference type="Gene3D" id="1.10.15.40">
    <property type="entry name" value="Electron transport complex subunit B, putative Fe-S cluster"/>
    <property type="match status" value="1"/>
</dbReference>
<dbReference type="HAMAP" id="MF_00463">
    <property type="entry name" value="RsxB_RnfB"/>
    <property type="match status" value="1"/>
</dbReference>
<feature type="domain" description="4Fe-4S ferredoxin-type" evidence="11">
    <location>
        <begin position="296"/>
        <end position="323"/>
    </location>
</feature>
<feature type="region of interest" description="Hydrophobic" evidence="10">
    <location>
        <begin position="1"/>
        <end position="25"/>
    </location>
</feature>
<dbReference type="EMBL" id="VLKH01000005">
    <property type="protein sequence ID" value="TWH79886.1"/>
    <property type="molecule type" value="Genomic_DNA"/>
</dbReference>
<name>A0A562J9L6_9FIRM</name>
<comment type="subcellular location">
    <subcellularLocation>
        <location evidence="10">Cell membrane</location>
    </subcellularLocation>
</comment>
<feature type="binding site" evidence="10">
    <location>
        <position position="48"/>
    </location>
    <ligand>
        <name>[4Fe-4S] cluster</name>
        <dbReference type="ChEBI" id="CHEBI:49883"/>
        <label>1</label>
    </ligand>
</feature>
<keyword evidence="4 10" id="KW-0677">Repeat</keyword>
<keyword evidence="7 10" id="KW-0408">Iron</keyword>
<feature type="domain" description="4Fe-4S ferredoxin-type" evidence="11">
    <location>
        <begin position="266"/>
        <end position="295"/>
    </location>
</feature>
<evidence type="ECO:0000256" key="1">
    <source>
        <dbReference type="ARBA" id="ARBA00022448"/>
    </source>
</evidence>
<dbReference type="GO" id="GO:0009055">
    <property type="term" value="F:electron transfer activity"/>
    <property type="evidence" value="ECO:0007669"/>
    <property type="project" value="InterPro"/>
</dbReference>
<comment type="function">
    <text evidence="10">Part of a membrane-bound complex that couples electron transfer with translocation of ions across the membrane.</text>
</comment>
<sequence>MVIVSAAAVTGGIGVVCGVLLAVAAKLFAVEVDQKVIEVRNALPGANCGGCGFAGCDALANAIAAGKAPVNGCPVANKQAHEKIASIMGVTADESEKKVAHVMCQGCDTVAKQKYEYNGVPDCKAAAAVMGGNKSCDKGCLGFGNCKVVCAFDAIEIVDGLAVIDKDKCTSCGKCIEECPKAVIEFVPYKNNVIVGCHNKDFGKAVKDVCSVGCIGCKICEKNCAFDAIHVTDNLAKVDYDKCTHCMVCVEKCPTKAIQGDLLSRKKANIIEEGCIGCTICAKNCPVSAIEGELKKTHKVDPEKCIGCGVCATKCPKKTIEMK</sequence>
<reference evidence="13 14" key="1">
    <citation type="submission" date="2019-07" db="EMBL/GenBank/DDBJ databases">
        <title>Genomic Encyclopedia of Type Strains, Phase I: the one thousand microbial genomes (KMG-I) project.</title>
        <authorList>
            <person name="Kyrpides N."/>
        </authorList>
    </citation>
    <scope>NUCLEOTIDE SEQUENCE [LARGE SCALE GENOMIC DNA]</scope>
    <source>
        <strain evidence="13 14">DSM 13558</strain>
    </source>
</reference>
<accession>A0A562J9L6</accession>
<dbReference type="GO" id="GO:0005886">
    <property type="term" value="C:plasma membrane"/>
    <property type="evidence" value="ECO:0007669"/>
    <property type="project" value="UniProtKB-SubCell"/>
</dbReference>
<dbReference type="GO" id="GO:0051539">
    <property type="term" value="F:4 iron, 4 sulfur cluster binding"/>
    <property type="evidence" value="ECO:0007669"/>
    <property type="project" value="UniProtKB-UniRule"/>
</dbReference>
<feature type="domain" description="4Fe-4S ferredoxin-type" evidence="11">
    <location>
        <begin position="234"/>
        <end position="263"/>
    </location>
</feature>
<feature type="binding site" evidence="10">
    <location>
        <position position="175"/>
    </location>
    <ligand>
        <name>[4Fe-4S] cluster</name>
        <dbReference type="ChEBI" id="CHEBI:49883"/>
        <label>3</label>
    </ligand>
</feature>
<evidence type="ECO:0000256" key="2">
    <source>
        <dbReference type="ARBA" id="ARBA00022485"/>
    </source>
</evidence>
<evidence type="ECO:0000256" key="10">
    <source>
        <dbReference type="HAMAP-Rule" id="MF_00463"/>
    </source>
</evidence>
<feature type="domain" description="4Fe-4S ferredoxin-type" evidence="11">
    <location>
        <begin position="203"/>
        <end position="233"/>
    </location>
</feature>
<feature type="domain" description="4Fe-4S" evidence="12">
    <location>
        <begin position="31"/>
        <end position="90"/>
    </location>
</feature>
<dbReference type="Gene3D" id="3.30.70.20">
    <property type="match status" value="3"/>
</dbReference>
<evidence type="ECO:0000256" key="9">
    <source>
        <dbReference type="ARBA" id="ARBA00023136"/>
    </source>
</evidence>
<dbReference type="PROSITE" id="PS00198">
    <property type="entry name" value="4FE4S_FER_1"/>
    <property type="match status" value="1"/>
</dbReference>
<feature type="binding site" evidence="10">
    <location>
        <position position="136"/>
    </location>
    <ligand>
        <name>[4Fe-4S] cluster</name>
        <dbReference type="ChEBI" id="CHEBI:49883"/>
        <label>2</label>
    </ligand>
</feature>
<dbReference type="SUPFAM" id="SSF54862">
    <property type="entry name" value="4Fe-4S ferredoxins"/>
    <property type="match status" value="2"/>
</dbReference>
<feature type="binding site" evidence="10">
    <location>
        <position position="146"/>
    </location>
    <ligand>
        <name>[4Fe-4S] cluster</name>
        <dbReference type="ChEBI" id="CHEBI:49883"/>
        <label>2</label>
    </ligand>
</feature>
<feature type="binding site" evidence="10">
    <location>
        <position position="140"/>
    </location>
    <ligand>
        <name>[4Fe-4S] cluster</name>
        <dbReference type="ChEBI" id="CHEBI:49883"/>
        <label>2</label>
    </ligand>
</feature>
<feature type="binding site" evidence="10">
    <location>
        <position position="169"/>
    </location>
    <ligand>
        <name>[4Fe-4S] cluster</name>
        <dbReference type="ChEBI" id="CHEBI:49883"/>
        <label>3</label>
    </ligand>
</feature>
<gene>
    <name evidence="10" type="primary">rnfB</name>
    <name evidence="13" type="ORF">LY60_02206</name>
</gene>
<proteinExistence type="inferred from homology"/>
<keyword evidence="10" id="KW-1003">Cell membrane</keyword>
<feature type="binding site" evidence="10">
    <location>
        <position position="51"/>
    </location>
    <ligand>
        <name>[4Fe-4S] cluster</name>
        <dbReference type="ChEBI" id="CHEBI:49883"/>
        <label>1</label>
    </ligand>
</feature>
<dbReference type="AlphaFoldDB" id="A0A562J9L6"/>
<dbReference type="InterPro" id="IPR050395">
    <property type="entry name" value="4Fe4S_Ferredoxin_RnfB"/>
</dbReference>
<dbReference type="Proteomes" id="UP000315343">
    <property type="component" value="Unassembled WGS sequence"/>
</dbReference>
<dbReference type="PANTHER" id="PTHR43560">
    <property type="entry name" value="ION-TRANSLOCATING OXIDOREDUCTASE COMPLEX SUBUNIT B"/>
    <property type="match status" value="1"/>
</dbReference>
<evidence type="ECO:0000256" key="3">
    <source>
        <dbReference type="ARBA" id="ARBA00022723"/>
    </source>
</evidence>
<dbReference type="GO" id="GO:0022900">
    <property type="term" value="P:electron transport chain"/>
    <property type="evidence" value="ECO:0007669"/>
    <property type="project" value="UniProtKB-UniRule"/>
</dbReference>
<evidence type="ECO:0000256" key="6">
    <source>
        <dbReference type="ARBA" id="ARBA00022982"/>
    </source>
</evidence>
<dbReference type="PROSITE" id="PS51656">
    <property type="entry name" value="4FE4S"/>
    <property type="match status" value="1"/>
</dbReference>
<dbReference type="InterPro" id="IPR007202">
    <property type="entry name" value="4Fe-4S_dom"/>
</dbReference>
<keyword evidence="9 10" id="KW-0472">Membrane</keyword>
<dbReference type="PANTHER" id="PTHR43560:SF1">
    <property type="entry name" value="ION-TRANSLOCATING OXIDOREDUCTASE COMPLEX SUBUNIT B"/>
    <property type="match status" value="1"/>
</dbReference>
<dbReference type="Pfam" id="PF04060">
    <property type="entry name" value="FeS"/>
    <property type="match status" value="1"/>
</dbReference>
<evidence type="ECO:0000259" key="12">
    <source>
        <dbReference type="PROSITE" id="PS51656"/>
    </source>
</evidence>
<dbReference type="Pfam" id="PF14697">
    <property type="entry name" value="Fer4_21"/>
    <property type="match status" value="1"/>
</dbReference>
<dbReference type="GO" id="GO:0046872">
    <property type="term" value="F:metal ion binding"/>
    <property type="evidence" value="ECO:0007669"/>
    <property type="project" value="UniProtKB-KW"/>
</dbReference>
<keyword evidence="2 10" id="KW-0004">4Fe-4S</keyword>
<feature type="binding site" evidence="10">
    <location>
        <position position="56"/>
    </location>
    <ligand>
        <name>[4Fe-4S] cluster</name>
        <dbReference type="ChEBI" id="CHEBI:49883"/>
        <label>1</label>
    </ligand>
</feature>
<dbReference type="CDD" id="cd10549">
    <property type="entry name" value="MtMvhB_like"/>
    <property type="match status" value="2"/>
</dbReference>
<dbReference type="OrthoDB" id="9789936at2"/>
<keyword evidence="1 10" id="KW-0813">Transport</keyword>
<keyword evidence="5 10" id="KW-1278">Translocase</keyword>
<evidence type="ECO:0000256" key="7">
    <source>
        <dbReference type="ARBA" id="ARBA00023004"/>
    </source>
</evidence>
<dbReference type="PROSITE" id="PS51379">
    <property type="entry name" value="4FE4S_FER_2"/>
    <property type="match status" value="5"/>
</dbReference>
<dbReference type="InterPro" id="IPR017900">
    <property type="entry name" value="4Fe4S_Fe_S_CS"/>
</dbReference>
<organism evidence="13 14">
    <name type="scientific">Sedimentibacter saalensis</name>
    <dbReference type="NCBI Taxonomy" id="130788"/>
    <lineage>
        <taxon>Bacteria</taxon>
        <taxon>Bacillati</taxon>
        <taxon>Bacillota</taxon>
        <taxon>Tissierellia</taxon>
        <taxon>Sedimentibacter</taxon>
    </lineage>
</organism>
<evidence type="ECO:0000259" key="11">
    <source>
        <dbReference type="PROSITE" id="PS51379"/>
    </source>
</evidence>
<feature type="binding site" evidence="10">
    <location>
        <position position="172"/>
    </location>
    <ligand>
        <name>[4Fe-4S] cluster</name>
        <dbReference type="ChEBI" id="CHEBI:49883"/>
        <label>3</label>
    </ligand>
</feature>
<keyword evidence="3 10" id="KW-0479">Metal-binding</keyword>
<evidence type="ECO:0000256" key="8">
    <source>
        <dbReference type="ARBA" id="ARBA00023014"/>
    </source>
</evidence>
<keyword evidence="8 10" id="KW-0411">Iron-sulfur</keyword>
<evidence type="ECO:0000313" key="13">
    <source>
        <dbReference type="EMBL" id="TWH79886.1"/>
    </source>
</evidence>
<comment type="caution">
    <text evidence="10">Lacks conserved residue(s) required for the propagation of feature annotation.</text>
</comment>
<dbReference type="InterPro" id="IPR010207">
    <property type="entry name" value="Elect_transpt_cplx_RnfB/RsxB"/>
</dbReference>
<dbReference type="Pfam" id="PF00037">
    <property type="entry name" value="Fer4"/>
    <property type="match status" value="2"/>
</dbReference>
<evidence type="ECO:0000256" key="5">
    <source>
        <dbReference type="ARBA" id="ARBA00022967"/>
    </source>
</evidence>
<keyword evidence="14" id="KW-1185">Reference proteome</keyword>
<dbReference type="InterPro" id="IPR017896">
    <property type="entry name" value="4Fe4S_Fe-S-bd"/>
</dbReference>
<protein>
    <recommendedName>
        <fullName evidence="10">Ion-translocating oxidoreductase complex subunit B</fullName>
        <ecNumber evidence="10">7.-.-.-</ecNumber>
    </recommendedName>
    <alternativeName>
        <fullName evidence="10">Rnf electron transport complex subunit B</fullName>
    </alternativeName>
</protein>
<feature type="binding site" evidence="10">
    <location>
        <position position="150"/>
    </location>
    <ligand>
        <name>[4Fe-4S] cluster</name>
        <dbReference type="ChEBI" id="CHEBI:49883"/>
        <label>3</label>
    </ligand>
</feature>
<dbReference type="RefSeq" id="WP_145083309.1">
    <property type="nucleotide sequence ID" value="NZ_DAMBUX010000001.1"/>
</dbReference>
<comment type="caution">
    <text evidence="13">The sequence shown here is derived from an EMBL/GenBank/DDBJ whole genome shotgun (WGS) entry which is preliminary data.</text>
</comment>
<comment type="subunit">
    <text evidence="10">The complex is composed of six subunits: RnfA, RnfB, RnfC, RnfD, RnfE and RnfG.</text>
</comment>
<feature type="binding site" evidence="10">
    <location>
        <position position="73"/>
    </location>
    <ligand>
        <name>[4Fe-4S] cluster</name>
        <dbReference type="ChEBI" id="CHEBI:49883"/>
        <label>1</label>
    </ligand>
</feature>
<keyword evidence="6 10" id="KW-0249">Electron transport</keyword>
<comment type="cofactor">
    <cofactor evidence="10">
        <name>[4Fe-4S] cluster</name>
        <dbReference type="ChEBI" id="CHEBI:49883"/>
    </cofactor>
    <text evidence="10">Binds 3 [4Fe-4S] clusters.</text>
</comment>
<feature type="binding site" evidence="10">
    <location>
        <position position="179"/>
    </location>
    <ligand>
        <name>[4Fe-4S] cluster</name>
        <dbReference type="ChEBI" id="CHEBI:49883"/>
        <label>2</label>
    </ligand>
</feature>
<comment type="similarity">
    <text evidence="10">Belongs to the 4Fe4S bacterial-type ferredoxin family. RnfB subfamily.</text>
</comment>
<evidence type="ECO:0000256" key="4">
    <source>
        <dbReference type="ARBA" id="ARBA00022737"/>
    </source>
</evidence>
<evidence type="ECO:0000313" key="14">
    <source>
        <dbReference type="Proteomes" id="UP000315343"/>
    </source>
</evidence>